<protein>
    <submittedName>
        <fullName evidence="4">NAD(P)-binding protein</fullName>
    </submittedName>
</protein>
<dbReference type="InterPro" id="IPR001509">
    <property type="entry name" value="Epimerase_deHydtase"/>
</dbReference>
<dbReference type="InterPro" id="IPR050425">
    <property type="entry name" value="NAD(P)_dehydrat-like"/>
</dbReference>
<dbReference type="PANTHER" id="PTHR10366">
    <property type="entry name" value="NAD DEPENDENT EPIMERASE/DEHYDRATASE"/>
    <property type="match status" value="1"/>
</dbReference>
<dbReference type="Proteomes" id="UP000218811">
    <property type="component" value="Unassembled WGS sequence"/>
</dbReference>
<evidence type="ECO:0000259" key="3">
    <source>
        <dbReference type="Pfam" id="PF01370"/>
    </source>
</evidence>
<organism evidence="4 5">
    <name type="scientific">Wolfiporia cocos (strain MD-104)</name>
    <name type="common">Brown rot fungus</name>
    <dbReference type="NCBI Taxonomy" id="742152"/>
    <lineage>
        <taxon>Eukaryota</taxon>
        <taxon>Fungi</taxon>
        <taxon>Dikarya</taxon>
        <taxon>Basidiomycota</taxon>
        <taxon>Agaricomycotina</taxon>
        <taxon>Agaricomycetes</taxon>
        <taxon>Polyporales</taxon>
        <taxon>Phaeolaceae</taxon>
        <taxon>Wolfiporia</taxon>
    </lineage>
</organism>
<gene>
    <name evidence="4" type="ORF">WOLCODRAFT_73153</name>
</gene>
<dbReference type="Gene3D" id="3.40.50.720">
    <property type="entry name" value="NAD(P)-binding Rossmann-like Domain"/>
    <property type="match status" value="1"/>
</dbReference>
<dbReference type="Pfam" id="PF01370">
    <property type="entry name" value="Epimerase"/>
    <property type="match status" value="1"/>
</dbReference>
<comment type="similarity">
    <text evidence="2">Belongs to the NAD(P)-dependent epimerase/dehydratase family. Dihydroflavonol-4-reductase subfamily.</text>
</comment>
<dbReference type="PANTHER" id="PTHR10366:SF564">
    <property type="entry name" value="STEROL-4-ALPHA-CARBOXYLATE 3-DEHYDROGENASE, DECARBOXYLATING"/>
    <property type="match status" value="1"/>
</dbReference>
<keyword evidence="5" id="KW-1185">Reference proteome</keyword>
<dbReference type="CDD" id="cd05227">
    <property type="entry name" value="AR_SDR_e"/>
    <property type="match status" value="1"/>
</dbReference>
<keyword evidence="1" id="KW-0560">Oxidoreductase</keyword>
<dbReference type="SUPFAM" id="SSF51735">
    <property type="entry name" value="NAD(P)-binding Rossmann-fold domains"/>
    <property type="match status" value="1"/>
</dbReference>
<evidence type="ECO:0000313" key="4">
    <source>
        <dbReference type="EMBL" id="PCH42485.1"/>
    </source>
</evidence>
<dbReference type="OrthoDB" id="2735536at2759"/>
<evidence type="ECO:0000256" key="2">
    <source>
        <dbReference type="ARBA" id="ARBA00023445"/>
    </source>
</evidence>
<dbReference type="EMBL" id="KB468124">
    <property type="protein sequence ID" value="PCH42485.1"/>
    <property type="molecule type" value="Genomic_DNA"/>
</dbReference>
<sequence length="339" mass="37517">MPTVSSGKVLVTGASGYVASWVVRTLLEQGYSVRATVRSESKASHLRTIFSAYGDKLEFAIVEDMVKVGAFDDAVKGVDAIEHVASPCHTQADDPDELIVPAVNGVLHVLESARDYGASVKRIVMTSSCAAILERHDTPRVFTEADWNEQTLSDVKLNGRGADQLSKYMASKVLAERAAWDFVSKHKGEIGWDLVVLNPPWILGPVITEAKNAESMNSSMNVWYQIVLQNAINTKTEGQSWIDVRDLADAHVLALQKEEAEGNRIIVAEGTWKWQDWINAARICGVKASNSDSPYDAKKGIHYIAFDTTKAKQLLGMKYRSRQQCTTDIIEDFKARSWI</sequence>
<dbReference type="GO" id="GO:0016616">
    <property type="term" value="F:oxidoreductase activity, acting on the CH-OH group of donors, NAD or NADP as acceptor"/>
    <property type="evidence" value="ECO:0007669"/>
    <property type="project" value="TreeGrafter"/>
</dbReference>
<dbReference type="FunFam" id="3.40.50.720:FF:000085">
    <property type="entry name" value="Dihydroflavonol reductase"/>
    <property type="match status" value="1"/>
</dbReference>
<dbReference type="OMA" id="CCAVRTQ"/>
<feature type="domain" description="NAD-dependent epimerase/dehydratase" evidence="3">
    <location>
        <begin position="9"/>
        <end position="265"/>
    </location>
</feature>
<dbReference type="STRING" id="742152.A0A2H3JLV1"/>
<reference evidence="4 5" key="1">
    <citation type="journal article" date="2012" name="Science">
        <title>The Paleozoic origin of enzymatic lignin decomposition reconstructed from 31 fungal genomes.</title>
        <authorList>
            <person name="Floudas D."/>
            <person name="Binder M."/>
            <person name="Riley R."/>
            <person name="Barry K."/>
            <person name="Blanchette R.A."/>
            <person name="Henrissat B."/>
            <person name="Martinez A.T."/>
            <person name="Otillar R."/>
            <person name="Spatafora J.W."/>
            <person name="Yadav J.S."/>
            <person name="Aerts A."/>
            <person name="Benoit I."/>
            <person name="Boyd A."/>
            <person name="Carlson A."/>
            <person name="Copeland A."/>
            <person name="Coutinho P.M."/>
            <person name="de Vries R.P."/>
            <person name="Ferreira P."/>
            <person name="Findley K."/>
            <person name="Foster B."/>
            <person name="Gaskell J."/>
            <person name="Glotzer D."/>
            <person name="Gorecki P."/>
            <person name="Heitman J."/>
            <person name="Hesse C."/>
            <person name="Hori C."/>
            <person name="Igarashi K."/>
            <person name="Jurgens J.A."/>
            <person name="Kallen N."/>
            <person name="Kersten P."/>
            <person name="Kohler A."/>
            <person name="Kuees U."/>
            <person name="Kumar T.K.A."/>
            <person name="Kuo A."/>
            <person name="LaButti K."/>
            <person name="Larrondo L.F."/>
            <person name="Lindquist E."/>
            <person name="Ling A."/>
            <person name="Lombard V."/>
            <person name="Lucas S."/>
            <person name="Lundell T."/>
            <person name="Martin R."/>
            <person name="McLaughlin D.J."/>
            <person name="Morgenstern I."/>
            <person name="Morin E."/>
            <person name="Murat C."/>
            <person name="Nagy L.G."/>
            <person name="Nolan M."/>
            <person name="Ohm R.A."/>
            <person name="Patyshakuliyeva A."/>
            <person name="Rokas A."/>
            <person name="Ruiz-Duenas F.J."/>
            <person name="Sabat G."/>
            <person name="Salamov A."/>
            <person name="Samejima M."/>
            <person name="Schmutz J."/>
            <person name="Slot J.C."/>
            <person name="St John F."/>
            <person name="Stenlid J."/>
            <person name="Sun H."/>
            <person name="Sun S."/>
            <person name="Syed K."/>
            <person name="Tsang A."/>
            <person name="Wiebenga A."/>
            <person name="Young D."/>
            <person name="Pisabarro A."/>
            <person name="Eastwood D.C."/>
            <person name="Martin F."/>
            <person name="Cullen D."/>
            <person name="Grigoriev I.V."/>
            <person name="Hibbett D.S."/>
        </authorList>
    </citation>
    <scope>NUCLEOTIDE SEQUENCE [LARGE SCALE GENOMIC DNA]</scope>
    <source>
        <strain evidence="4 5">MD-104</strain>
    </source>
</reference>
<dbReference type="InterPro" id="IPR036291">
    <property type="entry name" value="NAD(P)-bd_dom_sf"/>
</dbReference>
<dbReference type="AlphaFoldDB" id="A0A2H3JLV1"/>
<name>A0A2H3JLV1_WOLCO</name>
<proteinExistence type="inferred from homology"/>
<evidence type="ECO:0000313" key="5">
    <source>
        <dbReference type="Proteomes" id="UP000218811"/>
    </source>
</evidence>
<evidence type="ECO:0000256" key="1">
    <source>
        <dbReference type="ARBA" id="ARBA00023002"/>
    </source>
</evidence>
<accession>A0A2H3JLV1</accession>